<evidence type="ECO:0000256" key="2">
    <source>
        <dbReference type="ARBA" id="ARBA00010400"/>
    </source>
</evidence>
<protein>
    <recommendedName>
        <fullName evidence="5">RxLR effector protein</fullName>
    </recommendedName>
</protein>
<sequence>MRSFIYVTLAVAALSAINAVATTEVQLSSETSPLAALDSTPTTESRQRFLRRDDDSDDDLDSFLAADEERTKLASELSKVTKLKLKPSTSSTKSLAVAAKKMKETVPVHAINLKDSKFSHWVQKGWAPDFLRKMGKIKNPKELAEYKQFYARAQKSTGA</sequence>
<feature type="chain" id="PRO_5028921645" description="RxLR effector protein" evidence="5">
    <location>
        <begin position="20"/>
        <end position="159"/>
    </location>
</feature>
<feature type="compositionally biased region" description="Basic and acidic residues" evidence="6">
    <location>
        <begin position="45"/>
        <end position="54"/>
    </location>
</feature>
<proteinExistence type="inferred from homology"/>
<keyword evidence="4 5" id="KW-0732">Signal</keyword>
<comment type="subcellular location">
    <subcellularLocation>
        <location evidence="1 5">Secreted</location>
    </subcellularLocation>
</comment>
<evidence type="ECO:0000256" key="3">
    <source>
        <dbReference type="ARBA" id="ARBA00022525"/>
    </source>
</evidence>
<evidence type="ECO:0000256" key="4">
    <source>
        <dbReference type="ARBA" id="ARBA00022729"/>
    </source>
</evidence>
<evidence type="ECO:0000256" key="5">
    <source>
        <dbReference type="RuleBase" id="RU367124"/>
    </source>
</evidence>
<feature type="signal peptide" evidence="5">
    <location>
        <begin position="1"/>
        <end position="19"/>
    </location>
</feature>
<accession>A0A7G4WI29</accession>
<dbReference type="EMBL" id="MT503140">
    <property type="protein sequence ID" value="QMU24864.1"/>
    <property type="molecule type" value="Genomic_DNA"/>
</dbReference>
<keyword evidence="3 5" id="KW-0964">Secreted</keyword>
<gene>
    <name evidence="7" type="primary">PaRXLR40</name>
</gene>
<dbReference type="Pfam" id="PF16810">
    <property type="entry name" value="RXLR"/>
    <property type="match status" value="1"/>
</dbReference>
<evidence type="ECO:0000256" key="1">
    <source>
        <dbReference type="ARBA" id="ARBA00004613"/>
    </source>
</evidence>
<dbReference type="AlphaFoldDB" id="A0A7G4WI29"/>
<evidence type="ECO:0000256" key="6">
    <source>
        <dbReference type="SAM" id="MobiDB-lite"/>
    </source>
</evidence>
<feature type="region of interest" description="Disordered" evidence="6">
    <location>
        <begin position="31"/>
        <end position="57"/>
    </location>
</feature>
<comment type="similarity">
    <text evidence="2 5">Belongs to the RxLR effector family.</text>
</comment>
<comment type="function">
    <text evidence="5">Effector that suppresses plant defense responses during pathogen infection.</text>
</comment>
<organism evidence="7">
    <name type="scientific">Phytophthora agathidicida</name>
    <dbReference type="NCBI Taxonomy" id="1642459"/>
    <lineage>
        <taxon>Eukaryota</taxon>
        <taxon>Sar</taxon>
        <taxon>Stramenopiles</taxon>
        <taxon>Oomycota</taxon>
        <taxon>Peronosporomycetes</taxon>
        <taxon>Peronosporales</taxon>
        <taxon>Peronosporaceae</taxon>
        <taxon>Phytophthora</taxon>
    </lineage>
</organism>
<evidence type="ECO:0000313" key="7">
    <source>
        <dbReference type="EMBL" id="QMU24864.1"/>
    </source>
</evidence>
<dbReference type="InterPro" id="IPR031825">
    <property type="entry name" value="RXLR"/>
</dbReference>
<reference evidence="7" key="1">
    <citation type="journal article" date="2020" name="Mol. Plant">
        <title>Functional analysis of RXLR effectors from the New Zealand kauri dieback pathogen Phytophthora agathidicida.</title>
        <authorList>
            <person name="Guo Y."/>
            <person name="Dupont P.Y."/>
            <person name="Mesarich C.H."/>
            <person name="Yang B."/>
            <person name="McDougal R.L."/>
            <person name="Panda P."/>
            <person name="Dijkwel P."/>
            <person name="Studholme D.J."/>
            <person name="Sambles C."/>
            <person name="Win J."/>
            <person name="Wang Y."/>
            <person name="Williams N.M."/>
            <person name="Bradshaw R.E."/>
        </authorList>
    </citation>
    <scope>NUCLEOTIDE SEQUENCE</scope>
    <source>
        <strain evidence="7">3770</strain>
    </source>
</reference>
<name>A0A7G4WI29_9STRA</name>
<comment type="domain">
    <text evidence="5">The RxLR-dEER motif acts to carry the protein into the host cell cytoplasm through binding to cell surface phosphatidylinositol-3-phosphate.</text>
</comment>